<evidence type="ECO:0000313" key="3">
    <source>
        <dbReference type="Proteomes" id="UP000664859"/>
    </source>
</evidence>
<feature type="coiled-coil region" evidence="1">
    <location>
        <begin position="45"/>
        <end position="95"/>
    </location>
</feature>
<reference evidence="2" key="1">
    <citation type="submission" date="2021-02" db="EMBL/GenBank/DDBJ databases">
        <title>First Annotated Genome of the Yellow-green Alga Tribonema minus.</title>
        <authorList>
            <person name="Mahan K.M."/>
        </authorList>
    </citation>
    <scope>NUCLEOTIDE SEQUENCE</scope>
    <source>
        <strain evidence="2">UTEX B ZZ1240</strain>
    </source>
</reference>
<accession>A0A835Z473</accession>
<gene>
    <name evidence="2" type="ORF">JKP88DRAFT_179983</name>
</gene>
<sequence>MHPETSEEAALRAGLQAEIKAESKAVIKLADDQRIDLEWPEAMEIAKEQVLKRRMDEERRQVKKEMEAAAKALEIEEAAAEAERKTRRLAAMNALSEGAASKIQRVYAQYRAREYVRRLAMATYEKHFDVASGAYWWSNPLIKTVSWAKPPLLGAYDVDPPDEWAVMPGAYDLVYYYNPRTFAMVGVDAEQRCQPDLNDDHCRLAERMSYSTCKFLVCAHMCTMQFSKRGVAIAQCQKAVCVQFTRVLAVRCLMTSGSLSCDIHGGN</sequence>
<dbReference type="EMBL" id="JAFCMP010000119">
    <property type="protein sequence ID" value="KAG5185849.1"/>
    <property type="molecule type" value="Genomic_DNA"/>
</dbReference>
<evidence type="ECO:0000256" key="1">
    <source>
        <dbReference type="SAM" id="Coils"/>
    </source>
</evidence>
<dbReference type="Proteomes" id="UP000664859">
    <property type="component" value="Unassembled WGS sequence"/>
</dbReference>
<organism evidence="2 3">
    <name type="scientific">Tribonema minus</name>
    <dbReference type="NCBI Taxonomy" id="303371"/>
    <lineage>
        <taxon>Eukaryota</taxon>
        <taxon>Sar</taxon>
        <taxon>Stramenopiles</taxon>
        <taxon>Ochrophyta</taxon>
        <taxon>PX clade</taxon>
        <taxon>Xanthophyceae</taxon>
        <taxon>Tribonematales</taxon>
        <taxon>Tribonemataceae</taxon>
        <taxon>Tribonema</taxon>
    </lineage>
</organism>
<comment type="caution">
    <text evidence="2">The sequence shown here is derived from an EMBL/GenBank/DDBJ whole genome shotgun (WGS) entry which is preliminary data.</text>
</comment>
<dbReference type="OrthoDB" id="191041at2759"/>
<dbReference type="AlphaFoldDB" id="A0A835Z473"/>
<keyword evidence="3" id="KW-1185">Reference proteome</keyword>
<keyword evidence="1" id="KW-0175">Coiled coil</keyword>
<proteinExistence type="predicted"/>
<evidence type="ECO:0000313" key="2">
    <source>
        <dbReference type="EMBL" id="KAG5185849.1"/>
    </source>
</evidence>
<name>A0A835Z473_9STRA</name>
<protein>
    <submittedName>
        <fullName evidence="2">Uncharacterized protein</fullName>
    </submittedName>
</protein>